<accession>A0A176RZ00</accession>
<dbReference type="Proteomes" id="UP000076962">
    <property type="component" value="Unassembled WGS sequence"/>
</dbReference>
<evidence type="ECO:0000313" key="3">
    <source>
        <dbReference type="Proteomes" id="UP000076962"/>
    </source>
</evidence>
<dbReference type="EMBL" id="LUTY01001988">
    <property type="protein sequence ID" value="OAD20944.1"/>
    <property type="molecule type" value="Genomic_DNA"/>
</dbReference>
<comment type="caution">
    <text evidence="2">The sequence shown here is derived from an EMBL/GenBank/DDBJ whole genome shotgun (WGS) entry which is preliminary data.</text>
</comment>
<sequence length="138" mass="16027">MRKTLLICCALLLSQPSLAIDERFVDTDEDIILDNETGLMWTQNVDLAEVRRVEVQEFADLFTLSGYIDWRVPTETEVEGLFRGLREWGSGGLFINFSGHWRTYLGQDGSGINIFWDHANRWGVQRVEELPERVHVWL</sequence>
<name>A0A176RZ00_9GAMM</name>
<feature type="chain" id="PRO_5008048962" evidence="1">
    <location>
        <begin position="20"/>
        <end position="138"/>
    </location>
</feature>
<protein>
    <submittedName>
        <fullName evidence="2">Secreted protein containing DUF1566</fullName>
    </submittedName>
</protein>
<keyword evidence="1" id="KW-0732">Signal</keyword>
<dbReference type="AlphaFoldDB" id="A0A176RZ00"/>
<proteinExistence type="predicted"/>
<evidence type="ECO:0000256" key="1">
    <source>
        <dbReference type="SAM" id="SignalP"/>
    </source>
</evidence>
<reference evidence="2 3" key="1">
    <citation type="submission" date="2016-05" db="EMBL/GenBank/DDBJ databases">
        <title>Single-cell genome of chain-forming Candidatus Thiomargarita nelsonii and comparison to other large sulfur-oxidizing bacteria.</title>
        <authorList>
            <person name="Winkel M."/>
            <person name="Salman V."/>
            <person name="Woyke T."/>
            <person name="Schulz-Vogt H."/>
            <person name="Richter M."/>
            <person name="Flood B."/>
            <person name="Bailey J."/>
            <person name="Amann R."/>
            <person name="Mussmann M."/>
        </authorList>
    </citation>
    <scope>NUCLEOTIDE SEQUENCE [LARGE SCALE GENOMIC DNA]</scope>
    <source>
        <strain evidence="2 3">THI036</strain>
    </source>
</reference>
<organism evidence="2 3">
    <name type="scientific">Candidatus Thiomargarita nelsonii</name>
    <dbReference type="NCBI Taxonomy" id="1003181"/>
    <lineage>
        <taxon>Bacteria</taxon>
        <taxon>Pseudomonadati</taxon>
        <taxon>Pseudomonadota</taxon>
        <taxon>Gammaproteobacteria</taxon>
        <taxon>Thiotrichales</taxon>
        <taxon>Thiotrichaceae</taxon>
        <taxon>Thiomargarita</taxon>
    </lineage>
</organism>
<gene>
    <name evidence="2" type="ORF">THIOM_003317</name>
</gene>
<feature type="non-terminal residue" evidence="2">
    <location>
        <position position="138"/>
    </location>
</feature>
<evidence type="ECO:0000313" key="2">
    <source>
        <dbReference type="EMBL" id="OAD20944.1"/>
    </source>
</evidence>
<keyword evidence="3" id="KW-1185">Reference proteome</keyword>
<feature type="signal peptide" evidence="1">
    <location>
        <begin position="1"/>
        <end position="19"/>
    </location>
</feature>